<sequence length="123" mass="13393">NAILETNCLLPINPGLSGIKLHYAGGVERLYTAAERLNVSFVQVPVLDLFWPVSLAPGLDQLITATDRLYNWLYNDEQHAGATTTAPIPSNNRVAVIHCSGPINLISVYIAALLCICRVKAHE</sequence>
<dbReference type="InterPro" id="IPR029021">
    <property type="entry name" value="Prot-tyrosine_phosphatase-like"/>
</dbReference>
<dbReference type="EMBL" id="JBJKFK010006244">
    <property type="protein sequence ID" value="KAL3307904.1"/>
    <property type="molecule type" value="Genomic_DNA"/>
</dbReference>
<proteinExistence type="predicted"/>
<reference evidence="1 2" key="1">
    <citation type="submission" date="2024-11" db="EMBL/GenBank/DDBJ databases">
        <title>Adaptive evolution of stress response genes in parasites aligns with host niche diversity.</title>
        <authorList>
            <person name="Hahn C."/>
            <person name="Resl P."/>
        </authorList>
    </citation>
    <scope>NUCLEOTIDE SEQUENCE [LARGE SCALE GENOMIC DNA]</scope>
    <source>
        <strain evidence="1">EGGRZ-B1_66</strain>
        <tissue evidence="1">Body</tissue>
    </source>
</reference>
<accession>A0ABD2PKA7</accession>
<organism evidence="1 2">
    <name type="scientific">Cichlidogyrus casuarinus</name>
    <dbReference type="NCBI Taxonomy" id="1844966"/>
    <lineage>
        <taxon>Eukaryota</taxon>
        <taxon>Metazoa</taxon>
        <taxon>Spiralia</taxon>
        <taxon>Lophotrochozoa</taxon>
        <taxon>Platyhelminthes</taxon>
        <taxon>Monogenea</taxon>
        <taxon>Monopisthocotylea</taxon>
        <taxon>Dactylogyridea</taxon>
        <taxon>Ancyrocephalidae</taxon>
        <taxon>Cichlidogyrus</taxon>
    </lineage>
</organism>
<protein>
    <submittedName>
        <fullName evidence="1">Tensin 1</fullName>
    </submittedName>
</protein>
<gene>
    <name evidence="1" type="primary">TNS1_7</name>
    <name evidence="1" type="ORF">Ciccas_013569</name>
</gene>
<name>A0ABD2PKA7_9PLAT</name>
<feature type="non-terminal residue" evidence="1">
    <location>
        <position position="1"/>
    </location>
</feature>
<keyword evidence="2" id="KW-1185">Reference proteome</keyword>
<dbReference type="Proteomes" id="UP001626550">
    <property type="component" value="Unassembled WGS sequence"/>
</dbReference>
<dbReference type="Gene3D" id="3.90.190.10">
    <property type="entry name" value="Protein tyrosine phosphatase superfamily"/>
    <property type="match status" value="1"/>
</dbReference>
<dbReference type="AlphaFoldDB" id="A0ABD2PKA7"/>
<evidence type="ECO:0000313" key="1">
    <source>
        <dbReference type="EMBL" id="KAL3307904.1"/>
    </source>
</evidence>
<comment type="caution">
    <text evidence="1">The sequence shown here is derived from an EMBL/GenBank/DDBJ whole genome shotgun (WGS) entry which is preliminary data.</text>
</comment>
<evidence type="ECO:0000313" key="2">
    <source>
        <dbReference type="Proteomes" id="UP001626550"/>
    </source>
</evidence>